<reference evidence="5" key="2">
    <citation type="submission" date="2018-11" db="EMBL/GenBank/DDBJ databases">
        <title>Shewanella sp. R106.</title>
        <authorList>
            <person name="Hwang Y.J."/>
            <person name="Hwang C.Y."/>
        </authorList>
    </citation>
    <scope>NUCLEOTIDE SEQUENCE [LARGE SCALE GENOMIC DNA]</scope>
    <source>
        <strain evidence="5">R106</strain>
    </source>
</reference>
<dbReference type="OrthoDB" id="6251202at2"/>
<dbReference type="Proteomes" id="UP000278855">
    <property type="component" value="Unassembled WGS sequence"/>
</dbReference>
<keyword evidence="4" id="KW-1185">Reference proteome</keyword>
<dbReference type="GO" id="GO:0016020">
    <property type="term" value="C:membrane"/>
    <property type="evidence" value="ECO:0007669"/>
    <property type="project" value="TreeGrafter"/>
</dbReference>
<evidence type="ECO:0000313" key="3">
    <source>
        <dbReference type="EMBL" id="RPA32341.1"/>
    </source>
</evidence>
<sequence>MVKSPLLLLLLMVSLLWAIPVPASWFNDISKQVGAIGNQKPLMVEPLTAAELADYPAGYQFERVMVPSHQAPLFVLQTGFEHSDTVVLIHGLGDLASKDWLTVIPALAKQYHVVAIDLPGFGLSQGAVFTYSPKEYAKVIDWVVSRYRHPDTQVHLVGHSMGAAISLYYASQYPGNVEQLVLVDAAGILDRTAYLKQISKRNMANSELPQGFRRLLARVDNFADKILEKTGTGFDPTQLLSRNESIRNMTIGEQTNTNAALALMEQNFSVLNYQQMPATQLIWGADDQVAPLRTAQALLHILPRAQLRVIDGAGHVPMKSHQRIFNQMLLTSLASTPLAREQGSENQSKRIGKCYQDSQQYFSGHYDQLIIDDCKLVFVDDADVNELTISDSIVTIKSSRIGVPLNKMMITRSTISATDTHFLGGINSTQSRFDLAGVTFWGSSPVFISQASTRLVLSLVRIHTPTHITRLGSDRRHLLPSAALLRTVRATFTAYGSSLR</sequence>
<protein>
    <submittedName>
        <fullName evidence="3">Alpha/beta fold hydrolase</fullName>
    </submittedName>
</protein>
<dbReference type="EMBL" id="RKKB01000003">
    <property type="protein sequence ID" value="RPA32341.1"/>
    <property type="molecule type" value="Genomic_DNA"/>
</dbReference>
<dbReference type="RefSeq" id="WP_124012859.1">
    <property type="nucleotide sequence ID" value="NZ_CP034073.1"/>
</dbReference>
<dbReference type="PANTHER" id="PTHR43798:SF33">
    <property type="entry name" value="HYDROLASE, PUTATIVE (AFU_ORTHOLOGUE AFUA_2G14860)-RELATED"/>
    <property type="match status" value="1"/>
</dbReference>
<dbReference type="PRINTS" id="PR00111">
    <property type="entry name" value="ABHYDROLASE"/>
</dbReference>
<evidence type="ECO:0000313" key="2">
    <source>
        <dbReference type="EMBL" id="AZG34245.1"/>
    </source>
</evidence>
<dbReference type="Gene3D" id="3.40.50.1820">
    <property type="entry name" value="alpha/beta hydrolase"/>
    <property type="match status" value="1"/>
</dbReference>
<dbReference type="EMBL" id="CP034073">
    <property type="protein sequence ID" value="AZG34245.1"/>
    <property type="molecule type" value="Genomic_DNA"/>
</dbReference>
<dbReference type="InterPro" id="IPR029058">
    <property type="entry name" value="AB_hydrolase_fold"/>
</dbReference>
<dbReference type="KEGG" id="spsr:EGC80_04445"/>
<keyword evidence="3" id="KW-0378">Hydrolase</keyword>
<feature type="domain" description="AB hydrolase-1" evidence="1">
    <location>
        <begin position="85"/>
        <end position="318"/>
    </location>
</feature>
<dbReference type="AlphaFoldDB" id="A0A3N4EEF8"/>
<accession>A0A3N4EEF8</accession>
<dbReference type="Proteomes" id="UP000273778">
    <property type="component" value="Chromosome"/>
</dbReference>
<dbReference type="InterPro" id="IPR050266">
    <property type="entry name" value="AB_hydrolase_sf"/>
</dbReference>
<reference evidence="2 4" key="1">
    <citation type="submission" date="2018-11" db="EMBL/GenBank/DDBJ databases">
        <title>Shewanella sp. M2.</title>
        <authorList>
            <person name="Hwang Y.J."/>
            <person name="Hwang C.Y."/>
        </authorList>
    </citation>
    <scope>NUCLEOTIDE SEQUENCE [LARGE SCALE GENOMIC DNA]</scope>
    <source>
        <strain evidence="2 4">M2</strain>
    </source>
</reference>
<dbReference type="PANTHER" id="PTHR43798">
    <property type="entry name" value="MONOACYLGLYCEROL LIPASE"/>
    <property type="match status" value="1"/>
</dbReference>
<reference evidence="3" key="3">
    <citation type="submission" date="2018-11" db="EMBL/GenBank/DDBJ databases">
        <authorList>
            <person name="Hwang Y.J."/>
            <person name="Hwang C.Y."/>
        </authorList>
    </citation>
    <scope>NUCLEOTIDE SEQUENCE</scope>
    <source>
        <strain evidence="3">R106</strain>
    </source>
</reference>
<evidence type="ECO:0000259" key="1">
    <source>
        <dbReference type="Pfam" id="PF00561"/>
    </source>
</evidence>
<gene>
    <name evidence="3" type="ORF">EGC77_11050</name>
    <name evidence="2" type="ORF">EGC80_04445</name>
</gene>
<dbReference type="GO" id="GO:0016787">
    <property type="term" value="F:hydrolase activity"/>
    <property type="evidence" value="ECO:0007669"/>
    <property type="project" value="UniProtKB-KW"/>
</dbReference>
<proteinExistence type="predicted"/>
<dbReference type="Pfam" id="PF00561">
    <property type="entry name" value="Abhydrolase_1"/>
    <property type="match status" value="1"/>
</dbReference>
<organism evidence="3 5">
    <name type="scientific">Shewanella psychromarinicola</name>
    <dbReference type="NCBI Taxonomy" id="2487742"/>
    <lineage>
        <taxon>Bacteria</taxon>
        <taxon>Pseudomonadati</taxon>
        <taxon>Pseudomonadota</taxon>
        <taxon>Gammaproteobacteria</taxon>
        <taxon>Alteromonadales</taxon>
        <taxon>Shewanellaceae</taxon>
        <taxon>Shewanella</taxon>
    </lineage>
</organism>
<dbReference type="SUPFAM" id="SSF53474">
    <property type="entry name" value="alpha/beta-Hydrolases"/>
    <property type="match status" value="1"/>
</dbReference>
<evidence type="ECO:0000313" key="4">
    <source>
        <dbReference type="Proteomes" id="UP000273778"/>
    </source>
</evidence>
<evidence type="ECO:0000313" key="5">
    <source>
        <dbReference type="Proteomes" id="UP000278855"/>
    </source>
</evidence>
<name>A0A3N4EEF8_9GAMM</name>
<dbReference type="InterPro" id="IPR000073">
    <property type="entry name" value="AB_hydrolase_1"/>
</dbReference>